<dbReference type="InParanoid" id="A0A6L2PVX9"/>
<evidence type="ECO:0000256" key="4">
    <source>
        <dbReference type="SAM" id="Coils"/>
    </source>
</evidence>
<dbReference type="InterPro" id="IPR022783">
    <property type="entry name" value="GCFC_dom"/>
</dbReference>
<feature type="region of interest" description="Disordered" evidence="5">
    <location>
        <begin position="321"/>
        <end position="342"/>
    </location>
</feature>
<evidence type="ECO:0000256" key="1">
    <source>
        <dbReference type="ARBA" id="ARBA00004123"/>
    </source>
</evidence>
<accession>A0A6L2PVX9</accession>
<dbReference type="GO" id="GO:0003677">
    <property type="term" value="F:DNA binding"/>
    <property type="evidence" value="ECO:0007669"/>
    <property type="project" value="InterPro"/>
</dbReference>
<dbReference type="Pfam" id="PF07842">
    <property type="entry name" value="GCFC"/>
    <property type="match status" value="1"/>
</dbReference>
<comment type="caution">
    <text evidence="7">The sequence shown here is derived from an EMBL/GenBank/DDBJ whole genome shotgun (WGS) entry which is preliminary data.</text>
</comment>
<evidence type="ECO:0000256" key="5">
    <source>
        <dbReference type="SAM" id="MobiDB-lite"/>
    </source>
</evidence>
<dbReference type="OrthoDB" id="429427at2759"/>
<feature type="coiled-coil region" evidence="4">
    <location>
        <begin position="151"/>
        <end position="178"/>
    </location>
</feature>
<dbReference type="EMBL" id="BLKM01000504">
    <property type="protein sequence ID" value="GFG34788.1"/>
    <property type="molecule type" value="Genomic_DNA"/>
</dbReference>
<sequence>MVIILSGKHRVSLSVGLLIILTKPTQLTTCMRGRIVVGIDKQFLSDVANAAKCVGSAIFGAVLWEMSLFKKPKKTIRPRVIGSIEDEEGEENEKKVEVEEEENIAQPQANVATKMKVKNKEKRKQSVLSFEEELNEADDGEVFQVKKSTQSKKIMKLLDRERKKKKEVKKEGEKIEAVECEDKTEDASDLVVVVKPTHRTVVGHVLNGRAAEVAGCEDVSSSDEDDDAIHPRFARPDNMKLLLESGRIPDAAMIHAARKRRQLAREMGSDYIAVESNSSVKNSDAGKRLVREEDEEGSDEERITMAVNRIARDRERRREAFMAAQDADVGQESEKGEDDEWESQQIRKGVSGAQLAAVQQESLQYHQYAVVPMMAAPLSAPSPLMEPMSVTAACPHVGPPSPMQMDTATPQAVVSKLRDRLASLQELHSRHKMDLTRVTDELASTKAECERLETEQPVLAQKFRYYQELRGYVTDLVECLDEKVPVIAALEQRILSLLKRRADELMERRRQDVRDQAEELAPSMATSQYQGPWAELAHARRAAEREGRRTRRRRAREMKSGSTVRHVDGMSSDDEMTELEATAFRNQKDTIESDARLVFSDVVDEFCSIRGVALRFESWRNTDADAYREAYVNLCLPKVLGPLVRLKMLMWNPMQVSYTFERTKWYDTLILYGLKEGETEDGLKQDPDLRLVPVIIEKVLLPKLAQLVEAVWDPLSTSQTLRLVGLLSRLIQEYPTVLPSSKPLEELVSAIIAKMKSAVENDVFIPIYSKQVLGGSGGAFFQRQFGTAVKLLRNLLAWQGVVADHVLRDVAIGSLLNRYLLAALRTCEPVDAAEKCNMGCNGAHDKDPADGAGVVKQVTV</sequence>
<feature type="domain" description="GCF C-terminal" evidence="6">
    <location>
        <begin position="610"/>
        <end position="820"/>
    </location>
</feature>
<organism evidence="7 8">
    <name type="scientific">Coptotermes formosanus</name>
    <name type="common">Formosan subterranean termite</name>
    <dbReference type="NCBI Taxonomy" id="36987"/>
    <lineage>
        <taxon>Eukaryota</taxon>
        <taxon>Metazoa</taxon>
        <taxon>Ecdysozoa</taxon>
        <taxon>Arthropoda</taxon>
        <taxon>Hexapoda</taxon>
        <taxon>Insecta</taxon>
        <taxon>Pterygota</taxon>
        <taxon>Neoptera</taxon>
        <taxon>Polyneoptera</taxon>
        <taxon>Dictyoptera</taxon>
        <taxon>Blattodea</taxon>
        <taxon>Blattoidea</taxon>
        <taxon>Termitoidae</taxon>
        <taxon>Rhinotermitidae</taxon>
        <taxon>Coptotermes</taxon>
    </lineage>
</organism>
<evidence type="ECO:0000256" key="3">
    <source>
        <dbReference type="ARBA" id="ARBA00023242"/>
    </source>
</evidence>
<keyword evidence="3" id="KW-0539">Nucleus</keyword>
<feature type="compositionally biased region" description="Acidic residues" evidence="5">
    <location>
        <begin position="329"/>
        <end position="342"/>
    </location>
</feature>
<dbReference type="GO" id="GO:0071008">
    <property type="term" value="C:U2-type post-mRNA release spliceosomal complex"/>
    <property type="evidence" value="ECO:0007669"/>
    <property type="project" value="InterPro"/>
</dbReference>
<evidence type="ECO:0000259" key="6">
    <source>
        <dbReference type="Pfam" id="PF07842"/>
    </source>
</evidence>
<evidence type="ECO:0000313" key="7">
    <source>
        <dbReference type="EMBL" id="GFG34788.1"/>
    </source>
</evidence>
<dbReference type="Pfam" id="PF15458">
    <property type="entry name" value="NTR2"/>
    <property type="match status" value="1"/>
</dbReference>
<dbReference type="PANTHER" id="PTHR12214:SF0">
    <property type="entry name" value="LD29489P"/>
    <property type="match status" value="1"/>
</dbReference>
<evidence type="ECO:0000256" key="2">
    <source>
        <dbReference type="ARBA" id="ARBA00010801"/>
    </source>
</evidence>
<name>A0A6L2PVX9_COPFO</name>
<reference evidence="8" key="1">
    <citation type="submission" date="2020-01" db="EMBL/GenBank/DDBJ databases">
        <title>Draft genome sequence of the Termite Coptotermes fromosanus.</title>
        <authorList>
            <person name="Itakura S."/>
            <person name="Yosikawa Y."/>
            <person name="Umezawa K."/>
        </authorList>
    </citation>
    <scope>NUCLEOTIDE SEQUENCE [LARGE SCALE GENOMIC DNA]</scope>
</reference>
<comment type="subcellular location">
    <subcellularLocation>
        <location evidence="1">Nucleus</location>
    </subcellularLocation>
</comment>
<dbReference type="PANTHER" id="PTHR12214">
    <property type="entry name" value="GC-RICH SEQUENCE DNA-BINDING FACTOR"/>
    <property type="match status" value="1"/>
</dbReference>
<dbReference type="AlphaFoldDB" id="A0A6L2PVX9"/>
<dbReference type="Proteomes" id="UP000502823">
    <property type="component" value="Unassembled WGS sequence"/>
</dbReference>
<feature type="region of interest" description="Disordered" evidence="5">
    <location>
        <begin position="541"/>
        <end position="569"/>
    </location>
</feature>
<dbReference type="FunCoup" id="A0A6L2PVX9">
    <property type="interactions" value="1843"/>
</dbReference>
<keyword evidence="8" id="KW-1185">Reference proteome</keyword>
<keyword evidence="4" id="KW-0175">Coiled coil</keyword>
<dbReference type="InterPro" id="IPR028211">
    <property type="entry name" value="Ntr2"/>
</dbReference>
<dbReference type="InterPro" id="IPR012890">
    <property type="entry name" value="GCFC2-like"/>
</dbReference>
<evidence type="ECO:0000313" key="8">
    <source>
        <dbReference type="Proteomes" id="UP000502823"/>
    </source>
</evidence>
<proteinExistence type="inferred from homology"/>
<protein>
    <recommendedName>
        <fullName evidence="6">GCF C-terminal domain-containing protein</fullName>
    </recommendedName>
</protein>
<dbReference type="GO" id="GO:0000390">
    <property type="term" value="P:spliceosomal complex disassembly"/>
    <property type="evidence" value="ECO:0007669"/>
    <property type="project" value="InterPro"/>
</dbReference>
<gene>
    <name evidence="7" type="ORF">Cfor_12051</name>
</gene>
<comment type="similarity">
    <text evidence="2">Belongs to the GCF family.</text>
</comment>